<feature type="compositionally biased region" description="Acidic residues" evidence="1">
    <location>
        <begin position="17"/>
        <end position="27"/>
    </location>
</feature>
<accession>A0A9W7GE22</accession>
<evidence type="ECO:0000313" key="3">
    <source>
        <dbReference type="EMBL" id="GMI41478.1"/>
    </source>
</evidence>
<feature type="domain" description="DUF6824" evidence="2">
    <location>
        <begin position="43"/>
        <end position="127"/>
    </location>
</feature>
<dbReference type="InterPro" id="IPR049227">
    <property type="entry name" value="DUF6824"/>
</dbReference>
<dbReference type="AlphaFoldDB" id="A0A9W7GE22"/>
<gene>
    <name evidence="3" type="ORF">TrCOL_g11317</name>
</gene>
<feature type="region of interest" description="Disordered" evidence="1">
    <location>
        <begin position="161"/>
        <end position="184"/>
    </location>
</feature>
<organism evidence="3 4">
    <name type="scientific">Triparma columacea</name>
    <dbReference type="NCBI Taxonomy" id="722753"/>
    <lineage>
        <taxon>Eukaryota</taxon>
        <taxon>Sar</taxon>
        <taxon>Stramenopiles</taxon>
        <taxon>Ochrophyta</taxon>
        <taxon>Bolidophyceae</taxon>
        <taxon>Parmales</taxon>
        <taxon>Triparmaceae</taxon>
        <taxon>Triparma</taxon>
    </lineage>
</organism>
<reference evidence="4" key="1">
    <citation type="journal article" date="2023" name="Commun. Biol.">
        <title>Genome analysis of Parmales, the sister group of diatoms, reveals the evolutionary specialization of diatoms from phago-mixotrophs to photoautotrophs.</title>
        <authorList>
            <person name="Ban H."/>
            <person name="Sato S."/>
            <person name="Yoshikawa S."/>
            <person name="Yamada K."/>
            <person name="Nakamura Y."/>
            <person name="Ichinomiya M."/>
            <person name="Sato N."/>
            <person name="Blanc-Mathieu R."/>
            <person name="Endo H."/>
            <person name="Kuwata A."/>
            <person name="Ogata H."/>
        </authorList>
    </citation>
    <scope>NUCLEOTIDE SEQUENCE [LARGE SCALE GENOMIC DNA]</scope>
</reference>
<evidence type="ECO:0000259" key="2">
    <source>
        <dbReference type="Pfam" id="PF20710"/>
    </source>
</evidence>
<feature type="compositionally biased region" description="Pro residues" evidence="1">
    <location>
        <begin position="171"/>
        <end position="182"/>
    </location>
</feature>
<feature type="region of interest" description="Disordered" evidence="1">
    <location>
        <begin position="1"/>
        <end position="27"/>
    </location>
</feature>
<evidence type="ECO:0000313" key="4">
    <source>
        <dbReference type="Proteomes" id="UP001165065"/>
    </source>
</evidence>
<name>A0A9W7GE22_9STRA</name>
<keyword evidence="4" id="KW-1185">Reference proteome</keyword>
<dbReference type="Pfam" id="PF20710">
    <property type="entry name" value="DUF6824"/>
    <property type="match status" value="1"/>
</dbReference>
<evidence type="ECO:0000256" key="1">
    <source>
        <dbReference type="SAM" id="MobiDB-lite"/>
    </source>
</evidence>
<protein>
    <recommendedName>
        <fullName evidence="2">DUF6824 domain-containing protein</fullName>
    </recommendedName>
</protein>
<comment type="caution">
    <text evidence="3">The sequence shown here is derived from an EMBL/GenBank/DDBJ whole genome shotgun (WGS) entry which is preliminary data.</text>
</comment>
<proteinExistence type="predicted"/>
<feature type="compositionally biased region" description="Polar residues" evidence="1">
    <location>
        <begin position="1"/>
        <end position="16"/>
    </location>
</feature>
<dbReference type="EMBL" id="BRYA01000152">
    <property type="protein sequence ID" value="GMI41478.1"/>
    <property type="molecule type" value="Genomic_DNA"/>
</dbReference>
<dbReference type="Proteomes" id="UP001165065">
    <property type="component" value="Unassembled WGS sequence"/>
</dbReference>
<sequence>MYTLESSPPSPLQLTSDNDETDSSDYQDTDEAILARDSSKFSIFFAKGQKIRAHPPNKLFTEIIITHIDAYYRADGRQGKRDVIERIYNGMALQGYTFYVPKTGNKAPYHVVTRKVALAKIAQSIRKGLISNGRVKARRRNRKPKAPWAAINAATVRRRGDVRRRGVCAKPKPPSASPPPRAVSPISNVDGVAALLLMHMKR</sequence>